<dbReference type="AlphaFoldDB" id="A0AAU9SWF7"/>
<dbReference type="GO" id="GO:0016491">
    <property type="term" value="F:oxidoreductase activity"/>
    <property type="evidence" value="ECO:0007669"/>
    <property type="project" value="UniProtKB-KW"/>
</dbReference>
<dbReference type="PANTHER" id="PTHR44169:SF12">
    <property type="entry name" value="3-OXOACYL-[ACYL-CARRIER-PROTEIN] REDUCTASE"/>
    <property type="match status" value="1"/>
</dbReference>
<comment type="similarity">
    <text evidence="1">Belongs to the short-chain dehydrogenases/reductases (SDR) family.</text>
</comment>
<evidence type="ECO:0000256" key="1">
    <source>
        <dbReference type="ARBA" id="ARBA00006484"/>
    </source>
</evidence>
<dbReference type="PANTHER" id="PTHR44169">
    <property type="entry name" value="NADPH-DEPENDENT 1-ACYLDIHYDROXYACETONE PHOSPHATE REDUCTASE"/>
    <property type="match status" value="1"/>
</dbReference>
<evidence type="ECO:0000256" key="2">
    <source>
        <dbReference type="ARBA" id="ARBA00023002"/>
    </source>
</evidence>
<gene>
    <name evidence="3" type="ORF">TAV2_LOCUS20412</name>
</gene>
<protein>
    <submittedName>
        <fullName evidence="3">Uncharacterized protein</fullName>
    </submittedName>
</protein>
<sequence>MLIKEFITLELEPFGIDVIDVVPGGVRSNLANSAVAVFNKTTELKLYKPYEEAIIERAFFFQKHKPKTLSLRQILNLHGYNVPYAHLVQGFSPEEGFNEKGMIRENVNVSTTTGTIFPL</sequence>
<evidence type="ECO:0000313" key="4">
    <source>
        <dbReference type="Proteomes" id="UP000836841"/>
    </source>
</evidence>
<keyword evidence="2" id="KW-0560">Oxidoreductase</keyword>
<proteinExistence type="inferred from homology"/>
<dbReference type="GO" id="GO:0005783">
    <property type="term" value="C:endoplasmic reticulum"/>
    <property type="evidence" value="ECO:0007669"/>
    <property type="project" value="TreeGrafter"/>
</dbReference>
<dbReference type="Proteomes" id="UP000836841">
    <property type="component" value="Chromosome 6"/>
</dbReference>
<evidence type="ECO:0000313" key="3">
    <source>
        <dbReference type="EMBL" id="CAH2073315.1"/>
    </source>
</evidence>
<accession>A0AAU9SWF7</accession>
<organism evidence="3 4">
    <name type="scientific">Thlaspi arvense</name>
    <name type="common">Field penny-cress</name>
    <dbReference type="NCBI Taxonomy" id="13288"/>
    <lineage>
        <taxon>Eukaryota</taxon>
        <taxon>Viridiplantae</taxon>
        <taxon>Streptophyta</taxon>
        <taxon>Embryophyta</taxon>
        <taxon>Tracheophyta</taxon>
        <taxon>Spermatophyta</taxon>
        <taxon>Magnoliopsida</taxon>
        <taxon>eudicotyledons</taxon>
        <taxon>Gunneridae</taxon>
        <taxon>Pentapetalae</taxon>
        <taxon>rosids</taxon>
        <taxon>malvids</taxon>
        <taxon>Brassicales</taxon>
        <taxon>Brassicaceae</taxon>
        <taxon>Thlaspideae</taxon>
        <taxon>Thlaspi</taxon>
    </lineage>
</organism>
<name>A0AAU9SWF7_THLAR</name>
<reference evidence="3 4" key="1">
    <citation type="submission" date="2022-03" db="EMBL/GenBank/DDBJ databases">
        <authorList>
            <person name="Nunn A."/>
            <person name="Chopra R."/>
            <person name="Nunn A."/>
            <person name="Contreras Garrido A."/>
        </authorList>
    </citation>
    <scope>NUCLEOTIDE SEQUENCE [LARGE SCALE GENOMIC DNA]</scope>
</reference>
<dbReference type="EMBL" id="OU466862">
    <property type="protein sequence ID" value="CAH2073315.1"/>
    <property type="molecule type" value="Genomic_DNA"/>
</dbReference>
<keyword evidence="4" id="KW-1185">Reference proteome</keyword>